<evidence type="ECO:0000313" key="4">
    <source>
        <dbReference type="Proteomes" id="UP000887568"/>
    </source>
</evidence>
<feature type="transmembrane region" description="Helical" evidence="2">
    <location>
        <begin position="221"/>
        <end position="240"/>
    </location>
</feature>
<evidence type="ECO:0008006" key="5">
    <source>
        <dbReference type="Google" id="ProtNLM"/>
    </source>
</evidence>
<dbReference type="EnsemblMetazoa" id="XM_038198261.1">
    <property type="protein sequence ID" value="XP_038054189.1"/>
    <property type="gene ID" value="LOC119726534"/>
</dbReference>
<dbReference type="GeneID" id="119726534"/>
<feature type="transmembrane region" description="Helical" evidence="2">
    <location>
        <begin position="158"/>
        <end position="178"/>
    </location>
</feature>
<feature type="transmembrane region" description="Helical" evidence="2">
    <location>
        <begin position="59"/>
        <end position="77"/>
    </location>
</feature>
<dbReference type="PANTHER" id="PTHR22168:SF7">
    <property type="entry name" value="TRANSMEMBRANE PROTEIN 26-LIKE"/>
    <property type="match status" value="1"/>
</dbReference>
<keyword evidence="2" id="KW-1133">Transmembrane helix</keyword>
<evidence type="ECO:0000256" key="1">
    <source>
        <dbReference type="SAM" id="MobiDB-lite"/>
    </source>
</evidence>
<feature type="region of interest" description="Disordered" evidence="1">
    <location>
        <begin position="368"/>
        <end position="396"/>
    </location>
</feature>
<dbReference type="OMA" id="KEDPTWW"/>
<feature type="region of interest" description="Disordered" evidence="1">
    <location>
        <begin position="419"/>
        <end position="462"/>
    </location>
</feature>
<dbReference type="Proteomes" id="UP000887568">
    <property type="component" value="Unplaced"/>
</dbReference>
<accession>A0A913ZS17</accession>
<reference evidence="3" key="1">
    <citation type="submission" date="2022-11" db="UniProtKB">
        <authorList>
            <consortium name="EnsemblMetazoa"/>
        </authorList>
    </citation>
    <scope>IDENTIFICATION</scope>
</reference>
<feature type="transmembrane region" description="Helical" evidence="2">
    <location>
        <begin position="190"/>
        <end position="209"/>
    </location>
</feature>
<dbReference type="RefSeq" id="XP_038054189.1">
    <property type="nucleotide sequence ID" value="XM_038198261.1"/>
</dbReference>
<keyword evidence="4" id="KW-1185">Reference proteome</keyword>
<dbReference type="Pfam" id="PF09772">
    <property type="entry name" value="Tmem26"/>
    <property type="match status" value="1"/>
</dbReference>
<dbReference type="PANTHER" id="PTHR22168">
    <property type="entry name" value="TMEM26 PROTEIN"/>
    <property type="match status" value="1"/>
</dbReference>
<name>A0A913ZS17_PATMI</name>
<organism evidence="3 4">
    <name type="scientific">Patiria miniata</name>
    <name type="common">Bat star</name>
    <name type="synonym">Asterina miniata</name>
    <dbReference type="NCBI Taxonomy" id="46514"/>
    <lineage>
        <taxon>Eukaryota</taxon>
        <taxon>Metazoa</taxon>
        <taxon>Echinodermata</taxon>
        <taxon>Eleutherozoa</taxon>
        <taxon>Asterozoa</taxon>
        <taxon>Asteroidea</taxon>
        <taxon>Valvatacea</taxon>
        <taxon>Valvatida</taxon>
        <taxon>Asterinidae</taxon>
        <taxon>Patiria</taxon>
    </lineage>
</organism>
<dbReference type="OrthoDB" id="10042902at2759"/>
<feature type="transmembrane region" description="Helical" evidence="2">
    <location>
        <begin position="35"/>
        <end position="53"/>
    </location>
</feature>
<keyword evidence="2" id="KW-0472">Membrane</keyword>
<dbReference type="AlphaFoldDB" id="A0A913ZS17"/>
<sequence>MEEKEKAMDNGKGQGKSKTDERYSVGRIFTMAQGVFVRVLFSVSSIISVWRVATVKEDPTWWLLVAMNGLLYFEAYITFRYRKSGEWKWFCPSVMVYLASTVPAIWILELQLMEERVELSLATGLDVCLESDSIYTNGSALGGLIPGIEIPLYLPSHLWSLALQQTLLFVLIVGRWLLPKGSLTRDQLSQLLLVYIGIAADILEFSTEGLKMEEVRCDYEMVFWILAIWTWSLLQFTLGLTATKARKPRMAGIDDDKPKVTLMCCETEVWGLMTTIIMQDGPFLAMRLYILIKLNAINQMMIFFTCKNMLVMLLQFYRLFVIYIEKPGYHPQVLVQTIIRYHSRRDRGSTSPTHRPRKPRSRHLEVHDIHDAPPGQSLPLLPTISEKAPSSPPSFGADAEAGYFSLDVPQLPPLMKKTKNVRPRHTTEPRSVPRVADEPTNHLYDSVGDGSSTEPLVRKYPPSPARIVTFDDI</sequence>
<proteinExistence type="predicted"/>
<evidence type="ECO:0000313" key="3">
    <source>
        <dbReference type="EnsemblMetazoa" id="XP_038054189.1"/>
    </source>
</evidence>
<feature type="transmembrane region" description="Helical" evidence="2">
    <location>
        <begin position="89"/>
        <end position="108"/>
    </location>
</feature>
<evidence type="ECO:0000256" key="2">
    <source>
        <dbReference type="SAM" id="Phobius"/>
    </source>
</evidence>
<dbReference type="InterPro" id="IPR019169">
    <property type="entry name" value="Transmembrane_26"/>
</dbReference>
<protein>
    <recommendedName>
        <fullName evidence="5">Transmembrane protein 26</fullName>
    </recommendedName>
</protein>
<keyword evidence="2" id="KW-0812">Transmembrane</keyword>